<keyword evidence="1" id="KW-0732">Signal</keyword>
<evidence type="ECO:0000256" key="1">
    <source>
        <dbReference type="SAM" id="SignalP"/>
    </source>
</evidence>
<reference evidence="2" key="1">
    <citation type="submission" date="2024-06" db="EMBL/GenBank/DDBJ databases">
        <title>Biodegradation of dimethachlon by Arthrobacter sp. K5: mechanistic insights and ecological implications.</title>
        <authorList>
            <person name="Hu S."/>
            <person name="Lu P."/>
        </authorList>
    </citation>
    <scope>NUCLEOTIDE SEQUENCE</scope>
    <source>
        <strain evidence="2">K5</strain>
    </source>
</reference>
<feature type="signal peptide" evidence="1">
    <location>
        <begin position="1"/>
        <end position="27"/>
    </location>
</feature>
<proteinExistence type="predicted"/>
<organism evidence="2">
    <name type="scientific">Arthrobacter sp. K5</name>
    <dbReference type="NCBI Taxonomy" id="2839623"/>
    <lineage>
        <taxon>Bacteria</taxon>
        <taxon>Bacillati</taxon>
        <taxon>Actinomycetota</taxon>
        <taxon>Actinomycetes</taxon>
        <taxon>Micrococcales</taxon>
        <taxon>Micrococcaceae</taxon>
        <taxon>Arthrobacter</taxon>
    </lineage>
</organism>
<sequence>MTITKSLTRMRAALADALLLPPVPATAEQANDALQEVTRWAWLPALSGVAVGGDHALRMHGNTAGQPTKQAEKTT</sequence>
<dbReference type="EMBL" id="CP159279">
    <property type="protein sequence ID" value="XCH10790.1"/>
    <property type="molecule type" value="Genomic_DNA"/>
</dbReference>
<protein>
    <submittedName>
        <fullName evidence="2">Uncharacterized protein</fullName>
    </submittedName>
</protein>
<dbReference type="RefSeq" id="WP_353711282.1">
    <property type="nucleotide sequence ID" value="NZ_CP159279.1"/>
</dbReference>
<feature type="chain" id="PRO_5043515570" evidence="1">
    <location>
        <begin position="28"/>
        <end position="75"/>
    </location>
</feature>
<dbReference type="AlphaFoldDB" id="A0AAU8EQB4"/>
<name>A0AAU8EQB4_9MICC</name>
<gene>
    <name evidence="2" type="ORF">ABRP34_18545</name>
</gene>
<evidence type="ECO:0000313" key="2">
    <source>
        <dbReference type="EMBL" id="XCH10790.1"/>
    </source>
</evidence>
<accession>A0AAU8EQB4</accession>